<evidence type="ECO:0000256" key="1">
    <source>
        <dbReference type="ARBA" id="ARBA00004123"/>
    </source>
</evidence>
<comment type="caution">
    <text evidence="7">The sequence shown here is derived from an EMBL/GenBank/DDBJ whole genome shotgun (WGS) entry which is preliminary data.</text>
</comment>
<proteinExistence type="predicted"/>
<keyword evidence="3" id="KW-0804">Transcription</keyword>
<sequence>MKHLVPDWNMADKSRPFQDFYPIQNPKKPLGPDPELMELLWQNGQVVMNSQTHRRSVPSCNDTKPIHKPDQPSKFGVSQGNASSLTHEDETASWLHYPVEDSFERDFCANFFCDIPNVDSARDHPNQDTRTRSQSLFKQYENHVVAEQAVLPPKSQVTTDQVARGANIGSSRTVNFSHFSRMHKTDGEGKANLVPGEKGEASMMTVGLSFCGSNQVQNEADLSHFSDKFQGSGKPDAQKLPSQSERGETDALEPTVTSSSGGSGGSLARTSKLTDHNQSRKRKGRDADESECQSEDAGYESVAASKPPPRSTTARRSRAAEVHNLSERRRRDRINEKMRALQELIPHCNKSDKASMLDEAIEYLKSLQLQVQIMWMSSGMAPMMYPSLQHYMSQMGMAMGSTPVPSANGHVQLPRVPIFDQPMASAPTSTQSAQCPSSVLNSVNFQNQIQNPNVPESFPQYLRFHPMQMGQPMNLFPYGTLQPNQRIALPTSSSGPFGGDLPLENFVCLSLSSLVSSITAIKLV</sequence>
<gene>
    <name evidence="7" type="ORF">H6P81_019795</name>
</gene>
<evidence type="ECO:0000313" key="8">
    <source>
        <dbReference type="Proteomes" id="UP000825729"/>
    </source>
</evidence>
<protein>
    <recommendedName>
        <fullName evidence="6">BHLH domain-containing protein</fullName>
    </recommendedName>
</protein>
<reference evidence="7 8" key="1">
    <citation type="submission" date="2021-07" db="EMBL/GenBank/DDBJ databases">
        <title>The Aristolochia fimbriata genome: insights into angiosperm evolution, floral development and chemical biosynthesis.</title>
        <authorList>
            <person name="Jiao Y."/>
        </authorList>
    </citation>
    <scope>NUCLEOTIDE SEQUENCE [LARGE SCALE GENOMIC DNA]</scope>
    <source>
        <strain evidence="7">IBCAS-2021</strain>
        <tissue evidence="7">Leaf</tissue>
    </source>
</reference>
<organism evidence="7 8">
    <name type="scientific">Aristolochia fimbriata</name>
    <name type="common">White veined hardy Dutchman's pipe vine</name>
    <dbReference type="NCBI Taxonomy" id="158543"/>
    <lineage>
        <taxon>Eukaryota</taxon>
        <taxon>Viridiplantae</taxon>
        <taxon>Streptophyta</taxon>
        <taxon>Embryophyta</taxon>
        <taxon>Tracheophyta</taxon>
        <taxon>Spermatophyta</taxon>
        <taxon>Magnoliopsida</taxon>
        <taxon>Magnoliidae</taxon>
        <taxon>Piperales</taxon>
        <taxon>Aristolochiaceae</taxon>
        <taxon>Aristolochia</taxon>
    </lineage>
</organism>
<dbReference type="GO" id="GO:0046983">
    <property type="term" value="F:protein dimerization activity"/>
    <property type="evidence" value="ECO:0007669"/>
    <property type="project" value="InterPro"/>
</dbReference>
<feature type="domain" description="BHLH" evidence="6">
    <location>
        <begin position="318"/>
        <end position="367"/>
    </location>
</feature>
<accession>A0AAV7DUI7</accession>
<dbReference type="SUPFAM" id="SSF47459">
    <property type="entry name" value="HLH, helix-loop-helix DNA-binding domain"/>
    <property type="match status" value="1"/>
</dbReference>
<evidence type="ECO:0000259" key="6">
    <source>
        <dbReference type="PROSITE" id="PS50888"/>
    </source>
</evidence>
<dbReference type="CDD" id="cd11445">
    <property type="entry name" value="bHLH_AtPIF_like"/>
    <property type="match status" value="1"/>
</dbReference>
<dbReference type="SMART" id="SM00353">
    <property type="entry name" value="HLH"/>
    <property type="match status" value="1"/>
</dbReference>
<dbReference type="PANTHER" id="PTHR46807">
    <property type="entry name" value="TRANSCRIPTION FACTOR PIF3"/>
    <property type="match status" value="1"/>
</dbReference>
<dbReference type="Pfam" id="PF00010">
    <property type="entry name" value="HLH"/>
    <property type="match status" value="1"/>
</dbReference>
<keyword evidence="4" id="KW-0539">Nucleus</keyword>
<feature type="region of interest" description="Disordered" evidence="5">
    <location>
        <begin position="51"/>
        <end position="83"/>
    </location>
</feature>
<dbReference type="InterPro" id="IPR011598">
    <property type="entry name" value="bHLH_dom"/>
</dbReference>
<evidence type="ECO:0000256" key="5">
    <source>
        <dbReference type="SAM" id="MobiDB-lite"/>
    </source>
</evidence>
<dbReference type="InterPro" id="IPR036638">
    <property type="entry name" value="HLH_DNA-bd_sf"/>
</dbReference>
<feature type="region of interest" description="Disordered" evidence="5">
    <location>
        <begin position="225"/>
        <end position="331"/>
    </location>
</feature>
<dbReference type="GO" id="GO:0005634">
    <property type="term" value="C:nucleus"/>
    <property type="evidence" value="ECO:0007669"/>
    <property type="project" value="UniProtKB-SubCell"/>
</dbReference>
<dbReference type="EMBL" id="JAINDJ010000008">
    <property type="protein sequence ID" value="KAG9439630.1"/>
    <property type="molecule type" value="Genomic_DNA"/>
</dbReference>
<keyword evidence="8" id="KW-1185">Reference proteome</keyword>
<dbReference type="InterPro" id="IPR044273">
    <property type="entry name" value="PIF3-like"/>
</dbReference>
<name>A0AAV7DUI7_ARIFI</name>
<dbReference type="Proteomes" id="UP000825729">
    <property type="component" value="Unassembled WGS sequence"/>
</dbReference>
<feature type="compositionally biased region" description="Basic and acidic residues" evidence="5">
    <location>
        <begin position="318"/>
        <end position="331"/>
    </location>
</feature>
<dbReference type="Gene3D" id="4.10.280.10">
    <property type="entry name" value="Helix-loop-helix DNA-binding domain"/>
    <property type="match status" value="1"/>
</dbReference>
<evidence type="ECO:0000256" key="2">
    <source>
        <dbReference type="ARBA" id="ARBA00023015"/>
    </source>
</evidence>
<evidence type="ECO:0000313" key="7">
    <source>
        <dbReference type="EMBL" id="KAG9439630.1"/>
    </source>
</evidence>
<feature type="compositionally biased region" description="Acidic residues" evidence="5">
    <location>
        <begin position="288"/>
        <end position="298"/>
    </location>
</feature>
<dbReference type="FunFam" id="4.10.280.10:FF:000004">
    <property type="entry name" value="Basic helix-loop-helix transcription factor"/>
    <property type="match status" value="1"/>
</dbReference>
<keyword evidence="2" id="KW-0805">Transcription regulation</keyword>
<dbReference type="InterPro" id="IPR047265">
    <property type="entry name" value="PIF1-like_bHLH"/>
</dbReference>
<dbReference type="AlphaFoldDB" id="A0AAV7DUI7"/>
<dbReference type="PANTHER" id="PTHR46807:SF7">
    <property type="entry name" value="BHLH DOMAIN-CONTAINING PROTEIN"/>
    <property type="match status" value="1"/>
</dbReference>
<comment type="subcellular location">
    <subcellularLocation>
        <location evidence="1">Nucleus</location>
    </subcellularLocation>
</comment>
<evidence type="ECO:0000256" key="3">
    <source>
        <dbReference type="ARBA" id="ARBA00023163"/>
    </source>
</evidence>
<dbReference type="PROSITE" id="PS50888">
    <property type="entry name" value="BHLH"/>
    <property type="match status" value="1"/>
</dbReference>
<dbReference type="GO" id="GO:0003700">
    <property type="term" value="F:DNA-binding transcription factor activity"/>
    <property type="evidence" value="ECO:0007669"/>
    <property type="project" value="InterPro"/>
</dbReference>
<evidence type="ECO:0000256" key="4">
    <source>
        <dbReference type="ARBA" id="ARBA00023242"/>
    </source>
</evidence>